<dbReference type="InterPro" id="IPR000182">
    <property type="entry name" value="GNAT_dom"/>
</dbReference>
<evidence type="ECO:0000313" key="2">
    <source>
        <dbReference type="EMBL" id="KAK8150543.1"/>
    </source>
</evidence>
<dbReference type="PROSITE" id="PS51186">
    <property type="entry name" value="GNAT"/>
    <property type="match status" value="1"/>
</dbReference>
<dbReference type="Proteomes" id="UP001397290">
    <property type="component" value="Unassembled WGS sequence"/>
</dbReference>
<dbReference type="InterPro" id="IPR016181">
    <property type="entry name" value="Acyl_CoA_acyltransferase"/>
</dbReference>
<evidence type="ECO:0000313" key="3">
    <source>
        <dbReference type="Proteomes" id="UP001397290"/>
    </source>
</evidence>
<feature type="domain" description="N-acetyltransferase" evidence="1">
    <location>
        <begin position="5"/>
        <end position="170"/>
    </location>
</feature>
<name>A0AAW0S894_9HYPO</name>
<dbReference type="EMBL" id="JAAHCF010000013">
    <property type="protein sequence ID" value="KAK8150543.1"/>
    <property type="molecule type" value="Genomic_DNA"/>
</dbReference>
<keyword evidence="3" id="KW-1185">Reference proteome</keyword>
<dbReference type="GO" id="GO:0016747">
    <property type="term" value="F:acyltransferase activity, transferring groups other than amino-acyl groups"/>
    <property type="evidence" value="ECO:0007669"/>
    <property type="project" value="InterPro"/>
</dbReference>
<accession>A0AAW0S894</accession>
<gene>
    <name evidence="2" type="ORF">G3M48_001118</name>
</gene>
<evidence type="ECO:0000259" key="1">
    <source>
        <dbReference type="PROSITE" id="PS51186"/>
    </source>
</evidence>
<dbReference type="Pfam" id="PF00583">
    <property type="entry name" value="Acetyltransf_1"/>
    <property type="match status" value="1"/>
</dbReference>
<organism evidence="2 3">
    <name type="scientific">Beauveria asiatica</name>
    <dbReference type="NCBI Taxonomy" id="1069075"/>
    <lineage>
        <taxon>Eukaryota</taxon>
        <taxon>Fungi</taxon>
        <taxon>Dikarya</taxon>
        <taxon>Ascomycota</taxon>
        <taxon>Pezizomycotina</taxon>
        <taxon>Sordariomycetes</taxon>
        <taxon>Hypocreomycetidae</taxon>
        <taxon>Hypocreales</taxon>
        <taxon>Cordycipitaceae</taxon>
        <taxon>Beauveria</taxon>
    </lineage>
</organism>
<dbReference type="CDD" id="cd04301">
    <property type="entry name" value="NAT_SF"/>
    <property type="match status" value="1"/>
</dbReference>
<dbReference type="Gene3D" id="3.40.630.30">
    <property type="match status" value="1"/>
</dbReference>
<proteinExistence type="predicted"/>
<dbReference type="AlphaFoldDB" id="A0AAW0S894"/>
<protein>
    <recommendedName>
        <fullName evidence="1">N-acetyltransferase domain-containing protein</fullName>
    </recommendedName>
</protein>
<comment type="caution">
    <text evidence="2">The sequence shown here is derived from an EMBL/GenBank/DDBJ whole genome shotgun (WGS) entry which is preliminary data.</text>
</comment>
<dbReference type="SUPFAM" id="SSF55729">
    <property type="entry name" value="Acyl-CoA N-acyltransferases (Nat)"/>
    <property type="match status" value="1"/>
</dbReference>
<sequence>MDSSLSFRKATVADAQAIRSLVISAFRGDSSRAGWTTEADLVADERISEEGLLDKIQQPNGKVVMAHDRAGALVGCAEIVRDKDVVRIGMGAVDPLCQAQGIGKASISYLESIARDEYLASRIEIYVIWTRKELIDFYMRLGYSKTGRVVPFPYGELVNGKALRDDLYFDVLGKTLDAKSVARL</sequence>
<reference evidence="2 3" key="1">
    <citation type="submission" date="2020-02" db="EMBL/GenBank/DDBJ databases">
        <title>Comparative genomics of the hypocrealean fungal genus Beauvera.</title>
        <authorList>
            <person name="Showalter D.N."/>
            <person name="Bushley K.E."/>
            <person name="Rehner S.A."/>
        </authorList>
    </citation>
    <scope>NUCLEOTIDE SEQUENCE [LARGE SCALE GENOMIC DNA]</scope>
    <source>
        <strain evidence="2 3">ARSEF4384</strain>
    </source>
</reference>